<feature type="chain" id="PRO_5012831758" evidence="1">
    <location>
        <begin position="23"/>
        <end position="46"/>
    </location>
</feature>
<accession>A0A285CMU3</accession>
<keyword evidence="1" id="KW-0732">Signal</keyword>
<evidence type="ECO:0000256" key="1">
    <source>
        <dbReference type="SAM" id="SignalP"/>
    </source>
</evidence>
<name>A0A285CMU3_9RHOB</name>
<evidence type="ECO:0000313" key="3">
    <source>
        <dbReference type="Proteomes" id="UP000219467"/>
    </source>
</evidence>
<keyword evidence="3" id="KW-1185">Reference proteome</keyword>
<evidence type="ECO:0000313" key="2">
    <source>
        <dbReference type="EMBL" id="SNX68323.1"/>
    </source>
</evidence>
<gene>
    <name evidence="2" type="ORF">SAMN05878503_10265</name>
</gene>
<organism evidence="2 3">
    <name type="scientific">Cereibacter ovatus</name>
    <dbReference type="NCBI Taxonomy" id="439529"/>
    <lineage>
        <taxon>Bacteria</taxon>
        <taxon>Pseudomonadati</taxon>
        <taxon>Pseudomonadota</taxon>
        <taxon>Alphaproteobacteria</taxon>
        <taxon>Rhodobacterales</taxon>
        <taxon>Paracoccaceae</taxon>
        <taxon>Cereibacter</taxon>
    </lineage>
</organism>
<dbReference type="EMBL" id="OAOQ01000002">
    <property type="protein sequence ID" value="SNX68323.1"/>
    <property type="molecule type" value="Genomic_DNA"/>
</dbReference>
<feature type="signal peptide" evidence="1">
    <location>
        <begin position="1"/>
        <end position="22"/>
    </location>
</feature>
<dbReference type="RefSeq" id="WP_097029466.1">
    <property type="nucleotide sequence ID" value="NZ_OAOQ01000002.1"/>
</dbReference>
<sequence length="46" mass="4894">MMRLTLTVATVLALGLAAPAFSYPFDIPHLTWPTGQDCTAGTSCPR</sequence>
<protein>
    <submittedName>
        <fullName evidence="2">Uncharacterized protein</fullName>
    </submittedName>
</protein>
<reference evidence="3" key="1">
    <citation type="submission" date="2017-08" db="EMBL/GenBank/DDBJ databases">
        <authorList>
            <person name="Varghese N."/>
            <person name="Submissions S."/>
        </authorList>
    </citation>
    <scope>NUCLEOTIDE SEQUENCE [LARGE SCALE GENOMIC DNA]</scope>
    <source>
        <strain evidence="3">JA234</strain>
    </source>
</reference>
<proteinExistence type="predicted"/>
<dbReference type="Proteomes" id="UP000219467">
    <property type="component" value="Unassembled WGS sequence"/>
</dbReference>
<dbReference type="AlphaFoldDB" id="A0A285CMU3"/>